<organism evidence="2 3">
    <name type="scientific">Aulographum hederae CBS 113979</name>
    <dbReference type="NCBI Taxonomy" id="1176131"/>
    <lineage>
        <taxon>Eukaryota</taxon>
        <taxon>Fungi</taxon>
        <taxon>Dikarya</taxon>
        <taxon>Ascomycota</taxon>
        <taxon>Pezizomycotina</taxon>
        <taxon>Dothideomycetes</taxon>
        <taxon>Pleosporomycetidae</taxon>
        <taxon>Aulographales</taxon>
        <taxon>Aulographaceae</taxon>
    </lineage>
</organism>
<feature type="region of interest" description="Disordered" evidence="1">
    <location>
        <begin position="409"/>
        <end position="492"/>
    </location>
</feature>
<keyword evidence="3" id="KW-1185">Reference proteome</keyword>
<feature type="compositionally biased region" description="Polar residues" evidence="1">
    <location>
        <begin position="82"/>
        <end position="94"/>
    </location>
</feature>
<feature type="compositionally biased region" description="Acidic residues" evidence="1">
    <location>
        <begin position="202"/>
        <end position="215"/>
    </location>
</feature>
<dbReference type="AlphaFoldDB" id="A0A6G1GSE1"/>
<evidence type="ECO:0000256" key="1">
    <source>
        <dbReference type="SAM" id="MobiDB-lite"/>
    </source>
</evidence>
<reference evidence="2" key="1">
    <citation type="journal article" date="2020" name="Stud. Mycol.">
        <title>101 Dothideomycetes genomes: a test case for predicting lifestyles and emergence of pathogens.</title>
        <authorList>
            <person name="Haridas S."/>
            <person name="Albert R."/>
            <person name="Binder M."/>
            <person name="Bloem J."/>
            <person name="Labutti K."/>
            <person name="Salamov A."/>
            <person name="Andreopoulos B."/>
            <person name="Baker S."/>
            <person name="Barry K."/>
            <person name="Bills G."/>
            <person name="Bluhm B."/>
            <person name="Cannon C."/>
            <person name="Castanera R."/>
            <person name="Culley D."/>
            <person name="Daum C."/>
            <person name="Ezra D."/>
            <person name="Gonzalez J."/>
            <person name="Henrissat B."/>
            <person name="Kuo A."/>
            <person name="Liang C."/>
            <person name="Lipzen A."/>
            <person name="Lutzoni F."/>
            <person name="Magnuson J."/>
            <person name="Mondo S."/>
            <person name="Nolan M."/>
            <person name="Ohm R."/>
            <person name="Pangilinan J."/>
            <person name="Park H.-J."/>
            <person name="Ramirez L."/>
            <person name="Alfaro M."/>
            <person name="Sun H."/>
            <person name="Tritt A."/>
            <person name="Yoshinaga Y."/>
            <person name="Zwiers L.-H."/>
            <person name="Turgeon B."/>
            <person name="Goodwin S."/>
            <person name="Spatafora J."/>
            <person name="Crous P."/>
            <person name="Grigoriev I."/>
        </authorList>
    </citation>
    <scope>NUCLEOTIDE SEQUENCE</scope>
    <source>
        <strain evidence="2">CBS 113979</strain>
    </source>
</reference>
<feature type="compositionally biased region" description="Pro residues" evidence="1">
    <location>
        <begin position="603"/>
        <end position="617"/>
    </location>
</feature>
<feature type="region of interest" description="Disordered" evidence="1">
    <location>
        <begin position="16"/>
        <end position="36"/>
    </location>
</feature>
<feature type="region of interest" description="Disordered" evidence="1">
    <location>
        <begin position="583"/>
        <end position="621"/>
    </location>
</feature>
<gene>
    <name evidence="2" type="ORF">K402DRAFT_396316</name>
</gene>
<proteinExistence type="predicted"/>
<feature type="compositionally biased region" description="Polar residues" evidence="1">
    <location>
        <begin position="437"/>
        <end position="446"/>
    </location>
</feature>
<dbReference type="EMBL" id="ML977172">
    <property type="protein sequence ID" value="KAF1983845.1"/>
    <property type="molecule type" value="Genomic_DNA"/>
</dbReference>
<accession>A0A6G1GSE1</accession>
<feature type="compositionally biased region" description="Acidic residues" evidence="1">
    <location>
        <begin position="427"/>
        <end position="436"/>
    </location>
</feature>
<evidence type="ECO:0000313" key="2">
    <source>
        <dbReference type="EMBL" id="KAF1983845.1"/>
    </source>
</evidence>
<name>A0A6G1GSE1_9PEZI</name>
<sequence>MPLSPLQPRTINEIAGSLNTPQARANTKDDTTGDVYYPTLTTIEPASSPSLRAKEHNSPSAPTATFNLALISPTVASIASVSSPIPDSTKQSILQPPECKSPITPNRIPARKSSTKHKYLLPPVQTIASPKLPQIVSQQHMRPSPTRKDSGVAFNIVNPDAASEGSWSGDEEFFHPALQARERSARKKKGRRAARKSKLGGDEELGGENQGDYEEDDYEMDEAGDMGMEGMTLFPRPGDRIEDERISKWLAGVSLLPPSASGLSSTSGDTLDMDLQNDCPTSDHDDPTITTTLTFPTLKLPESTFHPRLHGTDDADTAAAAEIGGEETVAFKTLAELDEKTCGSPRKPLFIGDPQIDDLRLQLKYARMMEGCGRREGKEAGKEERKEKEVGKAEGMRKIASRLRRAVIKEREEAEMEEKEPNHENDDGKEEEEDNSDTSSISNTHTLRPKPNPNPTIALTSNLANLSIASTSADPNSSSKPHPTTTPSTTRKRSHELMMAMHSPHLSPCAYPPRLQALFPFPVTSTTTSNLASMSQEVDVEMKTPPSRPLLDCGSGGGSGSGGHGGMGLISPLDLSFGHSHSFQTEKQNQTSRFSGDFLTSTPPGPDPSSSPLPLPLSPNVNLVRGSAGGARKRRKNFKGEDTADTVVGMEREREREGMSSPLTMRRMMVLGMGGEGSPSPSPMKGCGGVFGR</sequence>
<feature type="compositionally biased region" description="Low complexity" evidence="1">
    <location>
        <begin position="477"/>
        <end position="489"/>
    </location>
</feature>
<feature type="region of interest" description="Disordered" evidence="1">
    <location>
        <begin position="372"/>
        <end position="397"/>
    </location>
</feature>
<feature type="region of interest" description="Disordered" evidence="1">
    <location>
        <begin position="182"/>
        <end position="215"/>
    </location>
</feature>
<evidence type="ECO:0000313" key="3">
    <source>
        <dbReference type="Proteomes" id="UP000800041"/>
    </source>
</evidence>
<feature type="region of interest" description="Disordered" evidence="1">
    <location>
        <begin position="674"/>
        <end position="693"/>
    </location>
</feature>
<feature type="compositionally biased region" description="Polar residues" evidence="1">
    <location>
        <begin position="455"/>
        <end position="476"/>
    </location>
</feature>
<feature type="compositionally biased region" description="Polar residues" evidence="1">
    <location>
        <begin position="583"/>
        <end position="594"/>
    </location>
</feature>
<feature type="region of interest" description="Disordered" evidence="1">
    <location>
        <begin position="82"/>
        <end position="110"/>
    </location>
</feature>
<dbReference type="Proteomes" id="UP000800041">
    <property type="component" value="Unassembled WGS sequence"/>
</dbReference>
<feature type="compositionally biased region" description="Basic residues" evidence="1">
    <location>
        <begin position="184"/>
        <end position="198"/>
    </location>
</feature>
<protein>
    <submittedName>
        <fullName evidence="2">Uncharacterized protein</fullName>
    </submittedName>
</protein>